<name>A0AC61N784_9FIRM</name>
<proteinExistence type="predicted"/>
<evidence type="ECO:0000313" key="2">
    <source>
        <dbReference type="Proteomes" id="UP000682782"/>
    </source>
</evidence>
<sequence length="230" mass="27029">MAITKTDFMRGMQCRKMLWLDRHKPGLRVIPPEVQVRLDAGNDFGDRAMAMFGPYEEMTVYRPGTRIPDKQAMLARTQDALLRGVPVICEAAFSNYNNYCAVDLLRKTETGHDLYEVKNAPAVYEQFIRDAAFQYYIIRRTGLRIDRIFIVTHGPDEENPFVSNDVTKQAREYYDWINDNIWDLNRMTKEREEPDVPCGEQCSKPYECWYYGYCHGLVREPEQLTIEDWN</sequence>
<keyword evidence="2" id="KW-1185">Reference proteome</keyword>
<accession>A0AC61N784</accession>
<organism evidence="1 2">
    <name type="scientific">Aristaeella hokkaidonensis</name>
    <dbReference type="NCBI Taxonomy" id="3046382"/>
    <lineage>
        <taxon>Bacteria</taxon>
        <taxon>Bacillati</taxon>
        <taxon>Bacillota</taxon>
        <taxon>Clostridia</taxon>
        <taxon>Eubacteriales</taxon>
        <taxon>Aristaeellaceae</taxon>
        <taxon>Aristaeella</taxon>
    </lineage>
</organism>
<reference evidence="1" key="1">
    <citation type="submission" date="2021-01" db="EMBL/GenBank/DDBJ databases">
        <title>Complete genome sequence of Clostridiales bacterium R-7.</title>
        <authorList>
            <person name="Mahoney-Kurpe S.C."/>
            <person name="Palevich N."/>
            <person name="Koike S."/>
            <person name="Moon C.D."/>
            <person name="Attwood G.T."/>
        </authorList>
    </citation>
    <scope>NUCLEOTIDE SEQUENCE</scope>
    <source>
        <strain evidence="1">R-7</strain>
    </source>
</reference>
<dbReference type="Proteomes" id="UP000682782">
    <property type="component" value="Chromosome"/>
</dbReference>
<protein>
    <submittedName>
        <fullName evidence="1">Uncharacterized protein</fullName>
    </submittedName>
</protein>
<dbReference type="EMBL" id="CP068393">
    <property type="protein sequence ID" value="QUC66431.1"/>
    <property type="molecule type" value="Genomic_DNA"/>
</dbReference>
<evidence type="ECO:0000313" key="1">
    <source>
        <dbReference type="EMBL" id="QUC66431.1"/>
    </source>
</evidence>
<gene>
    <name evidence="1" type="ORF">JYE49_11245</name>
</gene>